<accession>A0A8H5ETV7</accession>
<reference evidence="2 3" key="1">
    <citation type="journal article" date="2020" name="ISME J.">
        <title>Uncovering the hidden diversity of litter-decomposition mechanisms in mushroom-forming fungi.</title>
        <authorList>
            <person name="Floudas D."/>
            <person name="Bentzer J."/>
            <person name="Ahren D."/>
            <person name="Johansson T."/>
            <person name="Persson P."/>
            <person name="Tunlid A."/>
        </authorList>
    </citation>
    <scope>NUCLEOTIDE SEQUENCE [LARGE SCALE GENOMIC DNA]</scope>
    <source>
        <strain evidence="2 3">CBS 101986</strain>
    </source>
</reference>
<keyword evidence="3" id="KW-1185">Reference proteome</keyword>
<sequence>MGRGGVLPASIVREWVRPLHVWGDNAHQSAHHGRFPPSQISTPMPKVIHSLFFTCFASFLPLTLFVTSRSDRRRLAGPQPRLQLSVGIIVLTTGSYADAWAIVNEIGRRFLPVLDKMHTEQVAKQYAGKWTYGDDNIAEVAIINGAR</sequence>
<proteinExistence type="predicted"/>
<evidence type="ECO:0000313" key="2">
    <source>
        <dbReference type="EMBL" id="KAF5312179.1"/>
    </source>
</evidence>
<dbReference type="Proteomes" id="UP000567179">
    <property type="component" value="Unassembled WGS sequence"/>
</dbReference>
<evidence type="ECO:0000256" key="1">
    <source>
        <dbReference type="SAM" id="Phobius"/>
    </source>
</evidence>
<gene>
    <name evidence="2" type="ORF">D9619_002968</name>
</gene>
<keyword evidence="1" id="KW-1133">Transmembrane helix</keyword>
<comment type="caution">
    <text evidence="2">The sequence shown here is derived from an EMBL/GenBank/DDBJ whole genome shotgun (WGS) entry which is preliminary data.</text>
</comment>
<dbReference type="EMBL" id="JAACJJ010000056">
    <property type="protein sequence ID" value="KAF5312179.1"/>
    <property type="molecule type" value="Genomic_DNA"/>
</dbReference>
<evidence type="ECO:0000313" key="3">
    <source>
        <dbReference type="Proteomes" id="UP000567179"/>
    </source>
</evidence>
<keyword evidence="1" id="KW-0812">Transmembrane</keyword>
<dbReference type="OrthoDB" id="428260at2759"/>
<organism evidence="2 3">
    <name type="scientific">Psilocybe cf. subviscida</name>
    <dbReference type="NCBI Taxonomy" id="2480587"/>
    <lineage>
        <taxon>Eukaryota</taxon>
        <taxon>Fungi</taxon>
        <taxon>Dikarya</taxon>
        <taxon>Basidiomycota</taxon>
        <taxon>Agaricomycotina</taxon>
        <taxon>Agaricomycetes</taxon>
        <taxon>Agaricomycetidae</taxon>
        <taxon>Agaricales</taxon>
        <taxon>Agaricineae</taxon>
        <taxon>Strophariaceae</taxon>
        <taxon>Psilocybe</taxon>
    </lineage>
</organism>
<keyword evidence="1" id="KW-0472">Membrane</keyword>
<feature type="transmembrane region" description="Helical" evidence="1">
    <location>
        <begin position="47"/>
        <end position="66"/>
    </location>
</feature>
<protein>
    <submittedName>
        <fullName evidence="2">Uncharacterized protein</fullName>
    </submittedName>
</protein>
<name>A0A8H5ETV7_9AGAR</name>
<dbReference type="AlphaFoldDB" id="A0A8H5ETV7"/>